<dbReference type="SMART" id="SM00042">
    <property type="entry name" value="CUB"/>
    <property type="match status" value="10"/>
</dbReference>
<keyword evidence="6" id="KW-1185">Reference proteome</keyword>
<dbReference type="FunFam" id="2.60.120.290:FF:000013">
    <property type="entry name" value="Membrane frizzled-related protein"/>
    <property type="match status" value="6"/>
</dbReference>
<feature type="domain" description="CUB" evidence="4">
    <location>
        <begin position="771"/>
        <end position="883"/>
    </location>
</feature>
<dbReference type="PROSITE" id="PS01180">
    <property type="entry name" value="CUB"/>
    <property type="match status" value="12"/>
</dbReference>
<feature type="domain" description="CUB" evidence="4">
    <location>
        <begin position="1249"/>
        <end position="1300"/>
    </location>
</feature>
<feature type="domain" description="CUB" evidence="4">
    <location>
        <begin position="290"/>
        <end position="399"/>
    </location>
</feature>
<feature type="domain" description="CUB" evidence="4">
    <location>
        <begin position="533"/>
        <end position="648"/>
    </location>
</feature>
<feature type="domain" description="CUB" evidence="4">
    <location>
        <begin position="179"/>
        <end position="289"/>
    </location>
</feature>
<feature type="domain" description="CUB" evidence="4">
    <location>
        <begin position="652"/>
        <end position="769"/>
    </location>
</feature>
<gene>
    <name evidence="5" type="ORF">BSL78_14615</name>
</gene>
<feature type="disulfide bond" evidence="3">
    <location>
        <begin position="61"/>
        <end position="88"/>
    </location>
</feature>
<evidence type="ECO:0000313" key="6">
    <source>
        <dbReference type="Proteomes" id="UP000230750"/>
    </source>
</evidence>
<proteinExistence type="predicted"/>
<dbReference type="OrthoDB" id="6022136at2759"/>
<dbReference type="FunFam" id="2.60.120.290:FF:000005">
    <property type="entry name" value="Procollagen C-endopeptidase enhancer 1"/>
    <property type="match status" value="2"/>
</dbReference>
<feature type="domain" description="CUB" evidence="4">
    <location>
        <begin position="1"/>
        <end position="60"/>
    </location>
</feature>
<dbReference type="Pfam" id="PF00431">
    <property type="entry name" value="CUB"/>
    <property type="match status" value="11"/>
</dbReference>
<dbReference type="InterPro" id="IPR035914">
    <property type="entry name" value="Sperma_CUB_dom_sf"/>
</dbReference>
<dbReference type="Proteomes" id="UP000230750">
    <property type="component" value="Unassembled WGS sequence"/>
</dbReference>
<keyword evidence="1" id="KW-0677">Repeat</keyword>
<feature type="domain" description="CUB" evidence="4">
    <location>
        <begin position="887"/>
        <end position="999"/>
    </location>
</feature>
<feature type="domain" description="CUB" evidence="4">
    <location>
        <begin position="1004"/>
        <end position="1125"/>
    </location>
</feature>
<evidence type="ECO:0000259" key="4">
    <source>
        <dbReference type="PROSITE" id="PS01180"/>
    </source>
</evidence>
<feature type="domain" description="CUB" evidence="4">
    <location>
        <begin position="1127"/>
        <end position="1245"/>
    </location>
</feature>
<name>A0A2G8KKI5_STIJA</name>
<organism evidence="5 6">
    <name type="scientific">Stichopus japonicus</name>
    <name type="common">Sea cucumber</name>
    <dbReference type="NCBI Taxonomy" id="307972"/>
    <lineage>
        <taxon>Eukaryota</taxon>
        <taxon>Metazoa</taxon>
        <taxon>Echinodermata</taxon>
        <taxon>Eleutherozoa</taxon>
        <taxon>Echinozoa</taxon>
        <taxon>Holothuroidea</taxon>
        <taxon>Aspidochirotacea</taxon>
        <taxon>Aspidochirotida</taxon>
        <taxon>Stichopodidae</taxon>
        <taxon>Apostichopus</taxon>
    </lineage>
</organism>
<dbReference type="CDD" id="cd00041">
    <property type="entry name" value="CUB"/>
    <property type="match status" value="11"/>
</dbReference>
<sequence>MSAYQVYDGDSVDSPLLLTACGNALPSPPTLSSTDNVMFVRMISDTSVAHTGFQATYVTACGGRRDVTTSGYITSPNYPQPYTSNQNCSWVLESSNPTDRITVTFVALDLETSPDGCFDYVQVSDGNHPLAAVGPEICGTAVPSPITSYGSSLVVDFISDGSNHGSGFKMFYSTAGSACGGDYNAVSGTFTSPGYPDSYSQGTECVWRFTTVPGSRLQVSFLIFDIEASANCSTDFLEFRETDQNGAVLNRFCGDTVPSTMTFSSAVWMRFQSDDASTARGFVGSFQQVFGDEVTGSSGQIVSPNYPGVYPNDLHVTWTITVEDNYYIRLNITDIQIEACPYDELRIYDGPSNQNGILAVICGSSQNLQVYTTGSSAFLEFTTDTNTVGTGFRIGWQQVDTFVTAAPPELTTGIDTTVCNRAFTATAAPQTFTSPGYPDGYVDDLDCRYIITAPPTGTIMVNLTDVNLEDSINCGYDYVRVYDGSTESDQILGSFCGRTLMEVFSTGPTVMIVFHSDRSLNGAGFSVTFKQHCGGVYRMQDGLITSPGYPTGYPNDLDCTYILETTPGSAIAFVVNDLDLEESASCIKDSFQIFNGREESSPPLGAGTFCGSNGPENHLISSSNFIRVHFVSDGSGSGDGFSFSYITLREDCGGIFTLDDSNPSSVITSPDYPTGYPNDVDCQWNIRSPAGTVIQATFADLFHIESHSSCRYDFVELRDGTISTSDVLGSYCGETAPYPVISTANAMRVRFRTDISDQFAGFSLTASIAQCGGMISGTSGTITSPGYPDDYPDDVVCEWIFQGPIVHYLTIKFTSFALQPSTNCTNDFLAVYDGRNSSGPLLGKFCGSSAISSIDTSHSEAYLKFVSDSSVATAGFSISFEASEQVCGGDLQTPTGLFSSPGYPRDYDHRRVCQWRITVEAGHLINLNFVDLDIESHSTCLYDSVRIYNGLEEDAPLITSVCGVVPPDVVSSSGNTMRVVFTTDGSENGRGFQASYNSRDASICGDTLQTTPPSLGIISSPGYGLVGQTYSDNLACDWTLSNTQIVNSSLYLAFDEGWGLEPGTNCIHDYLEIRRGVDQNAPLIARLCGGTVPPSISSPWNTLFIRFRTDISVGDKGFKILYKGTDCGGIVTGTSGVITSPNFPAAYRDEDHCAWLIEAPEGAILSMTFTNFSLEVGENCQNDHVMIKNGGNWDSPSISGEYGWCDTNPPSMGPIVSHLPTKLSSSSTQDGYINSQGFRLEWTTETQGCGGTLQSNSGSIQSSNYPQRMAPMKNASGLYLWRRGYNVILTFEDGYDVQSG</sequence>
<feature type="domain" description="CUB" evidence="4">
    <location>
        <begin position="419"/>
        <end position="532"/>
    </location>
</feature>
<dbReference type="PANTHER" id="PTHR24251:SF37">
    <property type="entry name" value="CUB DOMAIN-CONTAINING PROTEIN"/>
    <property type="match status" value="1"/>
</dbReference>
<comment type="caution">
    <text evidence="5">The sequence shown here is derived from an EMBL/GenBank/DDBJ whole genome shotgun (WGS) entry which is preliminary data.</text>
</comment>
<dbReference type="STRING" id="307972.A0A2G8KKI5"/>
<evidence type="ECO:0000256" key="2">
    <source>
        <dbReference type="ARBA" id="ARBA00023157"/>
    </source>
</evidence>
<evidence type="ECO:0000313" key="5">
    <source>
        <dbReference type="EMBL" id="PIK48513.1"/>
    </source>
</evidence>
<evidence type="ECO:0000256" key="1">
    <source>
        <dbReference type="ARBA" id="ARBA00022737"/>
    </source>
</evidence>
<keyword evidence="2 3" id="KW-1015">Disulfide bond</keyword>
<dbReference type="SUPFAM" id="SSF49854">
    <property type="entry name" value="Spermadhesin, CUB domain"/>
    <property type="match status" value="11"/>
</dbReference>
<evidence type="ECO:0000256" key="3">
    <source>
        <dbReference type="PROSITE-ProRule" id="PRU00059"/>
    </source>
</evidence>
<comment type="caution">
    <text evidence="3">Lacks conserved residue(s) required for the propagation of feature annotation.</text>
</comment>
<dbReference type="InterPro" id="IPR000859">
    <property type="entry name" value="CUB_dom"/>
</dbReference>
<dbReference type="Gene3D" id="2.60.120.290">
    <property type="entry name" value="Spermadhesin, CUB domain"/>
    <property type="match status" value="11"/>
</dbReference>
<dbReference type="EMBL" id="MRZV01000518">
    <property type="protein sequence ID" value="PIK48513.1"/>
    <property type="molecule type" value="Genomic_DNA"/>
</dbReference>
<feature type="domain" description="CUB" evidence="4">
    <location>
        <begin position="61"/>
        <end position="175"/>
    </location>
</feature>
<reference evidence="5 6" key="1">
    <citation type="journal article" date="2017" name="PLoS Biol.">
        <title>The sea cucumber genome provides insights into morphological evolution and visceral regeneration.</title>
        <authorList>
            <person name="Zhang X."/>
            <person name="Sun L."/>
            <person name="Yuan J."/>
            <person name="Sun Y."/>
            <person name="Gao Y."/>
            <person name="Zhang L."/>
            <person name="Li S."/>
            <person name="Dai H."/>
            <person name="Hamel J.F."/>
            <person name="Liu C."/>
            <person name="Yu Y."/>
            <person name="Liu S."/>
            <person name="Lin W."/>
            <person name="Guo K."/>
            <person name="Jin S."/>
            <person name="Xu P."/>
            <person name="Storey K.B."/>
            <person name="Huan P."/>
            <person name="Zhang T."/>
            <person name="Zhou Y."/>
            <person name="Zhang J."/>
            <person name="Lin C."/>
            <person name="Li X."/>
            <person name="Xing L."/>
            <person name="Huo D."/>
            <person name="Sun M."/>
            <person name="Wang L."/>
            <person name="Mercier A."/>
            <person name="Li F."/>
            <person name="Yang H."/>
            <person name="Xiang J."/>
        </authorList>
    </citation>
    <scope>NUCLEOTIDE SEQUENCE [LARGE SCALE GENOMIC DNA]</scope>
    <source>
        <strain evidence="5">Shaxun</strain>
        <tissue evidence="5">Muscle</tissue>
    </source>
</reference>
<dbReference type="PANTHER" id="PTHR24251">
    <property type="entry name" value="OVOCHYMASE-RELATED"/>
    <property type="match status" value="1"/>
</dbReference>
<accession>A0A2G8KKI5</accession>
<protein>
    <submittedName>
        <fullName evidence="5">Putative cubilin</fullName>
    </submittedName>
</protein>